<dbReference type="GO" id="GO:0005886">
    <property type="term" value="C:plasma membrane"/>
    <property type="evidence" value="ECO:0007669"/>
    <property type="project" value="TreeGrafter"/>
</dbReference>
<keyword evidence="7" id="KW-0915">Sodium</keyword>
<evidence type="ECO:0000256" key="2">
    <source>
        <dbReference type="ARBA" id="ARBA00007193"/>
    </source>
</evidence>
<evidence type="ECO:0000256" key="9">
    <source>
        <dbReference type="ARBA" id="ARBA00023136"/>
    </source>
</evidence>
<keyword evidence="9 14" id="KW-0472">Membrane</keyword>
<evidence type="ECO:0000256" key="3">
    <source>
        <dbReference type="ARBA" id="ARBA00022448"/>
    </source>
</evidence>
<keyword evidence="3 13" id="KW-0813">Transport</keyword>
<dbReference type="PRINTS" id="PR01078">
    <property type="entry name" value="AMINACHANNEL"/>
</dbReference>
<reference evidence="15" key="1">
    <citation type="submission" date="2020-09" db="EMBL/GenBank/DDBJ databases">
        <authorList>
            <person name="Kikuchi T."/>
        </authorList>
    </citation>
    <scope>NUCLEOTIDE SEQUENCE</scope>
    <source>
        <strain evidence="15">SH1</strain>
    </source>
</reference>
<organism evidence="15 16">
    <name type="scientific">Bursaphelenchus okinawaensis</name>
    <dbReference type="NCBI Taxonomy" id="465554"/>
    <lineage>
        <taxon>Eukaryota</taxon>
        <taxon>Metazoa</taxon>
        <taxon>Ecdysozoa</taxon>
        <taxon>Nematoda</taxon>
        <taxon>Chromadorea</taxon>
        <taxon>Rhabditida</taxon>
        <taxon>Tylenchina</taxon>
        <taxon>Tylenchomorpha</taxon>
        <taxon>Aphelenchoidea</taxon>
        <taxon>Aphelenchoididae</taxon>
        <taxon>Bursaphelenchus</taxon>
    </lineage>
</organism>
<dbReference type="PANTHER" id="PTHR11690:SF153">
    <property type="entry name" value="AMILORIDE-SENSITIVE SODIUM CHANNEL"/>
    <property type="match status" value="1"/>
</dbReference>
<evidence type="ECO:0000256" key="10">
    <source>
        <dbReference type="ARBA" id="ARBA00023180"/>
    </source>
</evidence>
<proteinExistence type="inferred from homology"/>
<dbReference type="EMBL" id="CAJFCW020000002">
    <property type="protein sequence ID" value="CAG9098533.1"/>
    <property type="molecule type" value="Genomic_DNA"/>
</dbReference>
<dbReference type="Proteomes" id="UP000614601">
    <property type="component" value="Unassembled WGS sequence"/>
</dbReference>
<comment type="similarity">
    <text evidence="2 13">Belongs to the amiloride-sensitive sodium channel (TC 1.A.6) family.</text>
</comment>
<keyword evidence="8 13" id="KW-0406">Ion transport</keyword>
<evidence type="ECO:0000313" key="15">
    <source>
        <dbReference type="EMBL" id="CAD5212988.1"/>
    </source>
</evidence>
<dbReference type="Gene3D" id="1.10.287.770">
    <property type="entry name" value="YojJ-like"/>
    <property type="match status" value="1"/>
</dbReference>
<keyword evidence="5 13" id="KW-0812">Transmembrane</keyword>
<keyword evidence="11 13" id="KW-0739">Sodium transport</keyword>
<dbReference type="PROSITE" id="PS01206">
    <property type="entry name" value="ASC"/>
    <property type="match status" value="1"/>
</dbReference>
<evidence type="ECO:0000256" key="14">
    <source>
        <dbReference type="SAM" id="Phobius"/>
    </source>
</evidence>
<sequence>MAKRKIKVNPTIHDIFDDFGEWTSIHAIPHVALADTVCIAFFWIIVFLVCACIMIYMIYNSFSNFLSYPTTLTSRQVSGQQDFPCVTVCNGSPWRLSGAGNTPLADLIDAYNAGATSSQFGFEKPFTMKDAMRAKTWTQFMYEDLKAADENGTATLTYDFLEDLMISCDYLQASCDFTGNIDYFYDAYFGKCAIINSNASWITTRAGPNQGMRLFVKTPVVDYLPWVQTEGVVFYVHGTNETPFEDAFGYYASVGHVSSVGVVYFDRQKLGHPYSNCVEKSTNQNNYYSNDYEVEACLRSCLQDEIIKECECYDPQYNYPSDVTVPSCYNTDDPNTAMDCTLAIVNSLDTSANGTFDINSCDCLPSCDLSYYQISMSTATWPAKTYTPAECLNTSISSPYWNSTSTCIDWYKRNTWINLVADSGGQLGLWLGMSVISVVELLILAVIAIAYMIVKPKSAELVDYDYFEEFNKELKKQQKELVGSKHGTVDLPPPVTEPAPVIPITDITSTAAQSN</sequence>
<evidence type="ECO:0000256" key="1">
    <source>
        <dbReference type="ARBA" id="ARBA00004141"/>
    </source>
</evidence>
<gene>
    <name evidence="15" type="ORF">BOKJ2_LOCUS4789</name>
</gene>
<dbReference type="Gene3D" id="2.60.470.10">
    <property type="entry name" value="Acid-sensing ion channels like domains"/>
    <property type="match status" value="1"/>
</dbReference>
<dbReference type="InterPro" id="IPR001873">
    <property type="entry name" value="ENaC"/>
</dbReference>
<dbReference type="GO" id="GO:0015280">
    <property type="term" value="F:ligand-gated sodium channel activity"/>
    <property type="evidence" value="ECO:0007669"/>
    <property type="project" value="TreeGrafter"/>
</dbReference>
<feature type="transmembrane region" description="Helical" evidence="14">
    <location>
        <begin position="37"/>
        <end position="59"/>
    </location>
</feature>
<comment type="subcellular location">
    <subcellularLocation>
        <location evidence="1">Membrane</location>
        <topology evidence="1">Multi-pass membrane protein</topology>
    </subcellularLocation>
</comment>
<evidence type="ECO:0000313" key="16">
    <source>
        <dbReference type="Proteomes" id="UP000614601"/>
    </source>
</evidence>
<evidence type="ECO:0000256" key="13">
    <source>
        <dbReference type="RuleBase" id="RU000679"/>
    </source>
</evidence>
<evidence type="ECO:0000256" key="4">
    <source>
        <dbReference type="ARBA" id="ARBA00022461"/>
    </source>
</evidence>
<keyword evidence="4 13" id="KW-0894">Sodium channel</keyword>
<keyword evidence="16" id="KW-1185">Reference proteome</keyword>
<evidence type="ECO:0000256" key="11">
    <source>
        <dbReference type="ARBA" id="ARBA00023201"/>
    </source>
</evidence>
<dbReference type="Pfam" id="PF00858">
    <property type="entry name" value="ASC"/>
    <property type="match status" value="1"/>
</dbReference>
<keyword evidence="12 13" id="KW-0407">Ion channel</keyword>
<dbReference type="OrthoDB" id="5874059at2759"/>
<dbReference type="Proteomes" id="UP000783686">
    <property type="component" value="Unassembled WGS sequence"/>
</dbReference>
<evidence type="ECO:0000256" key="8">
    <source>
        <dbReference type="ARBA" id="ARBA00023065"/>
    </source>
</evidence>
<accession>A0A811KDN4</accession>
<dbReference type="AlphaFoldDB" id="A0A811KDN4"/>
<evidence type="ECO:0000256" key="5">
    <source>
        <dbReference type="ARBA" id="ARBA00022692"/>
    </source>
</evidence>
<evidence type="ECO:0000256" key="6">
    <source>
        <dbReference type="ARBA" id="ARBA00022989"/>
    </source>
</evidence>
<name>A0A811KDN4_9BILA</name>
<comment type="caution">
    <text evidence="15">The sequence shown here is derived from an EMBL/GenBank/DDBJ whole genome shotgun (WGS) entry which is preliminary data.</text>
</comment>
<dbReference type="PANTHER" id="PTHR11690">
    <property type="entry name" value="AMILORIDE-SENSITIVE SODIUM CHANNEL-RELATED"/>
    <property type="match status" value="1"/>
</dbReference>
<keyword evidence="10" id="KW-0325">Glycoprotein</keyword>
<dbReference type="EMBL" id="CAJFDH010000002">
    <property type="protein sequence ID" value="CAD5212988.1"/>
    <property type="molecule type" value="Genomic_DNA"/>
</dbReference>
<protein>
    <submittedName>
        <fullName evidence="15">Uncharacterized protein</fullName>
    </submittedName>
</protein>
<feature type="transmembrane region" description="Helical" evidence="14">
    <location>
        <begin position="427"/>
        <end position="454"/>
    </location>
</feature>
<evidence type="ECO:0000256" key="12">
    <source>
        <dbReference type="ARBA" id="ARBA00023303"/>
    </source>
</evidence>
<keyword evidence="6 14" id="KW-1133">Transmembrane helix</keyword>
<evidence type="ECO:0000256" key="7">
    <source>
        <dbReference type="ARBA" id="ARBA00023053"/>
    </source>
</evidence>
<dbReference type="InterPro" id="IPR020903">
    <property type="entry name" value="ENaC_CS"/>
</dbReference>